<evidence type="ECO:0000313" key="9">
    <source>
        <dbReference type="Proteomes" id="UP001597104"/>
    </source>
</evidence>
<feature type="binding site" evidence="6">
    <location>
        <position position="327"/>
    </location>
    <ligand>
        <name>FAD</name>
        <dbReference type="ChEBI" id="CHEBI:57692"/>
    </ligand>
</feature>
<evidence type="ECO:0000256" key="4">
    <source>
        <dbReference type="ARBA" id="ARBA00022857"/>
    </source>
</evidence>
<keyword evidence="9" id="KW-1185">Reference proteome</keyword>
<evidence type="ECO:0000256" key="1">
    <source>
        <dbReference type="ARBA" id="ARBA00011738"/>
    </source>
</evidence>
<dbReference type="Pfam" id="PF07992">
    <property type="entry name" value="Pyr_redox_2"/>
    <property type="match status" value="1"/>
</dbReference>
<dbReference type="EC" id="1.18.1.2" evidence="6"/>
<comment type="caution">
    <text evidence="8">The sequence shown here is derived from an EMBL/GenBank/DDBJ whole genome shotgun (WGS) entry which is preliminary data.</text>
</comment>
<gene>
    <name evidence="8" type="ORF">ACFQZ7_04525</name>
</gene>
<comment type="subunit">
    <text evidence="1 6">Homodimer.</text>
</comment>
<feature type="binding site" evidence="6">
    <location>
        <position position="287"/>
    </location>
    <ligand>
        <name>FAD</name>
        <dbReference type="ChEBI" id="CHEBI:57692"/>
    </ligand>
</feature>
<dbReference type="InterPro" id="IPR023753">
    <property type="entry name" value="FAD/NAD-binding_dom"/>
</dbReference>
<keyword evidence="5 6" id="KW-0560">Oxidoreductase</keyword>
<dbReference type="Gene3D" id="3.50.50.60">
    <property type="entry name" value="FAD/NAD(P)-binding domain"/>
    <property type="match status" value="2"/>
</dbReference>
<evidence type="ECO:0000256" key="6">
    <source>
        <dbReference type="HAMAP-Rule" id="MF_01685"/>
    </source>
</evidence>
<evidence type="ECO:0000256" key="3">
    <source>
        <dbReference type="ARBA" id="ARBA00022827"/>
    </source>
</evidence>
<comment type="cofactor">
    <cofactor evidence="6">
        <name>FAD</name>
        <dbReference type="ChEBI" id="CHEBI:57692"/>
    </cofactor>
    <text evidence="6">Binds 1 FAD per subunit.</text>
</comment>
<feature type="binding site" evidence="6">
    <location>
        <position position="50"/>
    </location>
    <ligand>
        <name>FAD</name>
        <dbReference type="ChEBI" id="CHEBI:57692"/>
    </ligand>
</feature>
<keyword evidence="2 6" id="KW-0285">Flavoprotein</keyword>
<dbReference type="PRINTS" id="PR00368">
    <property type="entry name" value="FADPNR"/>
</dbReference>
<keyword evidence="4 6" id="KW-0521">NADP</keyword>
<dbReference type="SUPFAM" id="SSF51905">
    <property type="entry name" value="FAD/NAD(P)-binding domain"/>
    <property type="match status" value="1"/>
</dbReference>
<keyword evidence="3 6" id="KW-0274">FAD</keyword>
<dbReference type="PANTHER" id="PTHR48105">
    <property type="entry name" value="THIOREDOXIN REDUCTASE 1-RELATED-RELATED"/>
    <property type="match status" value="1"/>
</dbReference>
<sequence>MSESEHIYDITVIGGGPIGMFTAFYAGMRQLDTLVVESLPELGGQVSTLYPEKIIRDIAGFAEIKGAELITALHKQMTIFPDFAPTIATNEEVTTIAKDADIFTLTTSKGQYKTRSIVVAIGGGSFAPRKLAIDYDQALENQRIFYFVKNVAAFAGKTVAIAGGGDSAIDWALTLENVAKKVYLIHRRDQFRGLESSVQRLQQSRIELMTPYLIDGVTDSAADLTLDLKQVKGDQHVQLDVDALLVNYGFTADSRALRQWGLPLEHRLLKVDTNMETSIPGIYGLGDCITYPGKVKLIAAGFGEAPTAVNAIALNLYPERRQPLHSTQLEH</sequence>
<accession>A0ABW3ECG7</accession>
<feature type="binding site" evidence="6">
    <location>
        <position position="45"/>
    </location>
    <ligand>
        <name>FAD</name>
        <dbReference type="ChEBI" id="CHEBI:57692"/>
    </ligand>
</feature>
<feature type="binding site" evidence="6">
    <location>
        <position position="126"/>
    </location>
    <ligand>
        <name>FAD</name>
        <dbReference type="ChEBI" id="CHEBI:57692"/>
    </ligand>
</feature>
<dbReference type="EMBL" id="JBHTIO010000024">
    <property type="protein sequence ID" value="MFD0897000.1"/>
    <property type="molecule type" value="Genomic_DNA"/>
</dbReference>
<comment type="catalytic activity">
    <reaction evidence="6">
        <text>2 reduced [2Fe-2S]-[ferredoxin] + NADP(+) + H(+) = 2 oxidized [2Fe-2S]-[ferredoxin] + NADPH</text>
        <dbReference type="Rhea" id="RHEA:20125"/>
        <dbReference type="Rhea" id="RHEA-COMP:10000"/>
        <dbReference type="Rhea" id="RHEA-COMP:10001"/>
        <dbReference type="ChEBI" id="CHEBI:15378"/>
        <dbReference type="ChEBI" id="CHEBI:33737"/>
        <dbReference type="ChEBI" id="CHEBI:33738"/>
        <dbReference type="ChEBI" id="CHEBI:57783"/>
        <dbReference type="ChEBI" id="CHEBI:58349"/>
        <dbReference type="EC" id="1.18.1.2"/>
    </reaction>
</comment>
<evidence type="ECO:0000259" key="7">
    <source>
        <dbReference type="Pfam" id="PF07992"/>
    </source>
</evidence>
<feature type="binding site" evidence="6">
    <location>
        <position position="37"/>
    </location>
    <ligand>
        <name>FAD</name>
        <dbReference type="ChEBI" id="CHEBI:57692"/>
    </ligand>
</feature>
<feature type="domain" description="FAD/NAD(P)-binding" evidence="7">
    <location>
        <begin position="8"/>
        <end position="299"/>
    </location>
</feature>
<dbReference type="InterPro" id="IPR036188">
    <property type="entry name" value="FAD/NAD-bd_sf"/>
</dbReference>
<comment type="caution">
    <text evidence="6">Lacks conserved residue(s) required for the propagation of feature annotation.</text>
</comment>
<dbReference type="InterPro" id="IPR050097">
    <property type="entry name" value="Ferredoxin-NADP_redctase_2"/>
</dbReference>
<protein>
    <recommendedName>
        <fullName evidence="6">Ferredoxin--NADP reductase</fullName>
        <shortName evidence="6">FNR</shortName>
        <shortName evidence="6">Fd-NADP(+) reductase</shortName>
        <ecNumber evidence="6">1.18.1.2</ecNumber>
    </recommendedName>
</protein>
<comment type="similarity">
    <text evidence="6">Belongs to the ferredoxin--NADP reductase type 2 family.</text>
</comment>
<dbReference type="PRINTS" id="PR00469">
    <property type="entry name" value="PNDRDTASEII"/>
</dbReference>
<evidence type="ECO:0000256" key="5">
    <source>
        <dbReference type="ARBA" id="ARBA00023002"/>
    </source>
</evidence>
<reference evidence="9" key="1">
    <citation type="journal article" date="2019" name="Int. J. Syst. Evol. Microbiol.">
        <title>The Global Catalogue of Microorganisms (GCM) 10K type strain sequencing project: providing services to taxonomists for standard genome sequencing and annotation.</title>
        <authorList>
            <consortium name="The Broad Institute Genomics Platform"/>
            <consortium name="The Broad Institute Genome Sequencing Center for Infectious Disease"/>
            <person name="Wu L."/>
            <person name="Ma J."/>
        </authorList>
    </citation>
    <scope>NUCLEOTIDE SEQUENCE [LARGE SCALE GENOMIC DNA]</scope>
    <source>
        <strain evidence="9">CCM 8925</strain>
    </source>
</reference>
<evidence type="ECO:0000256" key="2">
    <source>
        <dbReference type="ARBA" id="ARBA00022630"/>
    </source>
</evidence>
<organism evidence="8 9">
    <name type="scientific">Loigolactobacillus binensis</name>
    <dbReference type="NCBI Taxonomy" id="2559922"/>
    <lineage>
        <taxon>Bacteria</taxon>
        <taxon>Bacillati</taxon>
        <taxon>Bacillota</taxon>
        <taxon>Bacilli</taxon>
        <taxon>Lactobacillales</taxon>
        <taxon>Lactobacillaceae</taxon>
        <taxon>Loigolactobacillus</taxon>
    </lineage>
</organism>
<dbReference type="Proteomes" id="UP001597104">
    <property type="component" value="Unassembled WGS sequence"/>
</dbReference>
<dbReference type="InterPro" id="IPR022890">
    <property type="entry name" value="Fd--NADP_Rdtase_type_2"/>
</dbReference>
<proteinExistence type="inferred from homology"/>
<evidence type="ECO:0000313" key="8">
    <source>
        <dbReference type="EMBL" id="MFD0897000.1"/>
    </source>
</evidence>
<dbReference type="RefSeq" id="WP_137637393.1">
    <property type="nucleotide sequence ID" value="NZ_BJDN01000008.1"/>
</dbReference>
<feature type="binding site" evidence="6">
    <location>
        <position position="93"/>
    </location>
    <ligand>
        <name>FAD</name>
        <dbReference type="ChEBI" id="CHEBI:57692"/>
    </ligand>
</feature>
<dbReference type="HAMAP" id="MF_01685">
    <property type="entry name" value="FENR2"/>
    <property type="match status" value="1"/>
</dbReference>
<name>A0ABW3ECG7_9LACO</name>